<dbReference type="GeneID" id="38136965"/>
<dbReference type="Pfam" id="PF03061">
    <property type="entry name" value="4HBT"/>
    <property type="match status" value="1"/>
</dbReference>
<name>A0A3F3QG92_9EURO</name>
<dbReference type="PANTHER" id="PTHR47260:SF6">
    <property type="entry name" value="THIOESTERASE DOMAIN-CONTAINING PROTEIN"/>
    <property type="match status" value="1"/>
</dbReference>
<keyword evidence="3" id="KW-1185">Reference proteome</keyword>
<dbReference type="Gene3D" id="3.10.129.10">
    <property type="entry name" value="Hotdog Thioesterase"/>
    <property type="match status" value="1"/>
</dbReference>
<protein>
    <submittedName>
        <fullName evidence="2">HotDog domain-containing protein</fullName>
    </submittedName>
</protein>
<dbReference type="CDD" id="cd03443">
    <property type="entry name" value="PaaI_thioesterase"/>
    <property type="match status" value="1"/>
</dbReference>
<dbReference type="EMBL" id="KZ852033">
    <property type="protein sequence ID" value="RDH38293.1"/>
    <property type="molecule type" value="Genomic_DNA"/>
</dbReference>
<sequence length="170" mass="18828">MQLRVKIGQWCPLRTQKLVRNYRKCAIETLSTPISGPVLKTALMEGYNPSIRAVPMGKAADYTMTLRPQQRICYYPGKLHGGIQAFYLDQIFADCCAGALTANLAISYLRPVNPQAPLRISTWPVRVEGRKVYMEGSIKIPDQATGALVEAVRATALFIMPKDKAVQISS</sequence>
<evidence type="ECO:0000259" key="1">
    <source>
        <dbReference type="Pfam" id="PF03061"/>
    </source>
</evidence>
<dbReference type="AlphaFoldDB" id="A0A3F3QG92"/>
<dbReference type="InterPro" id="IPR052061">
    <property type="entry name" value="PTE-AB_protein"/>
</dbReference>
<dbReference type="InterPro" id="IPR029069">
    <property type="entry name" value="HotDog_dom_sf"/>
</dbReference>
<dbReference type="RefSeq" id="XP_026631315.1">
    <property type="nucleotide sequence ID" value="XM_026768609.1"/>
</dbReference>
<reference evidence="2 3" key="1">
    <citation type="submission" date="2018-07" db="EMBL/GenBank/DDBJ databases">
        <title>The genomes of Aspergillus section Nigri reveals drivers in fungal speciation.</title>
        <authorList>
            <consortium name="DOE Joint Genome Institute"/>
            <person name="Vesth T.C."/>
            <person name="Nybo J."/>
            <person name="Theobald S."/>
            <person name="Brandl J."/>
            <person name="Frisvad J.C."/>
            <person name="Nielsen K.F."/>
            <person name="Lyhne E.K."/>
            <person name="Kogle M.E."/>
            <person name="Kuo A."/>
            <person name="Riley R."/>
            <person name="Clum A."/>
            <person name="Nolan M."/>
            <person name="Lipzen A."/>
            <person name="Salamov A."/>
            <person name="Henrissat B."/>
            <person name="Wiebenga A."/>
            <person name="De vries R.P."/>
            <person name="Grigoriev I.V."/>
            <person name="Mortensen U.H."/>
            <person name="Andersen M.R."/>
            <person name="Baker S.E."/>
        </authorList>
    </citation>
    <scope>NUCLEOTIDE SEQUENCE [LARGE SCALE GENOMIC DNA]</scope>
    <source>
        <strain evidence="2 3">CBS 139.54b</strain>
    </source>
</reference>
<dbReference type="PANTHER" id="PTHR47260">
    <property type="entry name" value="UPF0644 PROTEIN PB2B4.06"/>
    <property type="match status" value="1"/>
</dbReference>
<proteinExistence type="predicted"/>
<dbReference type="Proteomes" id="UP000253729">
    <property type="component" value="Unassembled WGS sequence"/>
</dbReference>
<evidence type="ECO:0000313" key="2">
    <source>
        <dbReference type="EMBL" id="RDH38293.1"/>
    </source>
</evidence>
<dbReference type="SUPFAM" id="SSF54637">
    <property type="entry name" value="Thioesterase/thiol ester dehydrase-isomerase"/>
    <property type="match status" value="1"/>
</dbReference>
<accession>A0A3F3QG92</accession>
<evidence type="ECO:0000313" key="3">
    <source>
        <dbReference type="Proteomes" id="UP000253729"/>
    </source>
</evidence>
<dbReference type="InterPro" id="IPR006683">
    <property type="entry name" value="Thioestr_dom"/>
</dbReference>
<gene>
    <name evidence="2" type="ORF">BDQ94DRAFT_156323</name>
</gene>
<feature type="domain" description="Thioesterase" evidence="1">
    <location>
        <begin position="77"/>
        <end position="146"/>
    </location>
</feature>
<organism evidence="2 3">
    <name type="scientific">Aspergillus welwitschiae</name>
    <dbReference type="NCBI Taxonomy" id="1341132"/>
    <lineage>
        <taxon>Eukaryota</taxon>
        <taxon>Fungi</taxon>
        <taxon>Dikarya</taxon>
        <taxon>Ascomycota</taxon>
        <taxon>Pezizomycotina</taxon>
        <taxon>Eurotiomycetes</taxon>
        <taxon>Eurotiomycetidae</taxon>
        <taxon>Eurotiales</taxon>
        <taxon>Aspergillaceae</taxon>
        <taxon>Aspergillus</taxon>
        <taxon>Aspergillus subgen. Circumdati</taxon>
    </lineage>
</organism>